<reference evidence="3" key="1">
    <citation type="submission" date="2018-06" db="EMBL/GenBank/DDBJ databases">
        <authorList>
            <person name="Zhirakovskaya E."/>
        </authorList>
    </citation>
    <scope>NUCLEOTIDE SEQUENCE</scope>
</reference>
<gene>
    <name evidence="3" type="ORF">MNBD_ALPHA03-1228</name>
</gene>
<feature type="domain" description="EAL" evidence="2">
    <location>
        <begin position="298"/>
        <end position="454"/>
    </location>
</feature>
<protein>
    <recommendedName>
        <fullName evidence="2">EAL domain-containing protein</fullName>
    </recommendedName>
</protein>
<evidence type="ECO:0000256" key="1">
    <source>
        <dbReference type="SAM" id="MobiDB-lite"/>
    </source>
</evidence>
<dbReference type="Gene3D" id="3.20.20.450">
    <property type="entry name" value="EAL domain"/>
    <property type="match status" value="1"/>
</dbReference>
<evidence type="ECO:0000259" key="2">
    <source>
        <dbReference type="Pfam" id="PF00563"/>
    </source>
</evidence>
<evidence type="ECO:0000313" key="3">
    <source>
        <dbReference type="EMBL" id="VAX07204.1"/>
    </source>
</evidence>
<accession>A0A3B1B5A4</accession>
<dbReference type="Pfam" id="PF00563">
    <property type="entry name" value="EAL"/>
    <property type="match status" value="1"/>
</dbReference>
<dbReference type="EMBL" id="UOFW01000198">
    <property type="protein sequence ID" value="VAX07204.1"/>
    <property type="molecule type" value="Genomic_DNA"/>
</dbReference>
<dbReference type="InterPro" id="IPR035919">
    <property type="entry name" value="EAL_sf"/>
</dbReference>
<dbReference type="AlphaFoldDB" id="A0A3B1B5A4"/>
<organism evidence="3">
    <name type="scientific">hydrothermal vent metagenome</name>
    <dbReference type="NCBI Taxonomy" id="652676"/>
    <lineage>
        <taxon>unclassified sequences</taxon>
        <taxon>metagenomes</taxon>
        <taxon>ecological metagenomes</taxon>
    </lineage>
</organism>
<name>A0A3B1B5A4_9ZZZZ</name>
<dbReference type="InterPro" id="IPR001633">
    <property type="entry name" value="EAL_dom"/>
</dbReference>
<sequence length="461" mass="52680">MSATENSNHMESSATPCQVDDLISAMRAVRRHPEDYRGIHLHFSLLDRGHKQPYHRRTIATAFNKLIQSKGGQLFWTSNFDVVFICRGSSLAQLDIAILAARRAVEDSPLVKKYIEEGRDDELCEWYDLAIDMDRFMHMVGGLKKTAVPPPPKQIKEQVQKPAPAATKESQNAPSLKSMIKNLDQPLSHSEDFKPPNLKTVNVTKPRYDPIAKQDTSQPMGPMQLDQLERNLTNMDIDRMINDQTAFVIVGDKNAKPIFIEHYISVDEIKESLLPTYDLYADKWLFKRLTRTFDTKIMQSLPAKDIVRDQVISININVETVLTSEFDKFISLFKQKNNQPLILEMGMFDVISNIQNYYDAQKKLSRLGCRIILDAIDIQALQVLDRELLSVDFLKISWKPDYIKLIGSAEQDKVLSAIADHGNMRIILCHCDTENALEFGKSFGIHMYQGFLIDKKFKSSL</sequence>
<feature type="region of interest" description="Disordered" evidence="1">
    <location>
        <begin position="147"/>
        <end position="175"/>
    </location>
</feature>
<proteinExistence type="predicted"/>
<dbReference type="SUPFAM" id="SSF141868">
    <property type="entry name" value="EAL domain-like"/>
    <property type="match status" value="1"/>
</dbReference>